<protein>
    <submittedName>
        <fullName evidence="9">Alpha/beta hydrolase family esterase</fullName>
    </submittedName>
</protein>
<keyword evidence="10" id="KW-1185">Reference proteome</keyword>
<proteinExistence type="predicted"/>
<comment type="caution">
    <text evidence="9">The sequence shown here is derived from an EMBL/GenBank/DDBJ whole genome shotgun (WGS) entry which is preliminary data.</text>
</comment>
<keyword evidence="7" id="KW-0624">Polysaccharide degradation</keyword>
<keyword evidence="6" id="KW-0119">Carbohydrate metabolism</keyword>
<reference evidence="9 10" key="1">
    <citation type="submission" date="2024-10" db="EMBL/GenBank/DDBJ databases">
        <title>The Natural Products Discovery Center: Release of the First 8490 Sequenced Strains for Exploring Actinobacteria Biosynthetic Diversity.</title>
        <authorList>
            <person name="Kalkreuter E."/>
            <person name="Kautsar S.A."/>
            <person name="Yang D."/>
            <person name="Bader C.D."/>
            <person name="Teijaro C.N."/>
            <person name="Fluegel L."/>
            <person name="Davis C.M."/>
            <person name="Simpson J.R."/>
            <person name="Lauterbach L."/>
            <person name="Steele A.D."/>
            <person name="Gui C."/>
            <person name="Meng S."/>
            <person name="Li G."/>
            <person name="Viehrig K."/>
            <person name="Ye F."/>
            <person name="Su P."/>
            <person name="Kiefer A.F."/>
            <person name="Nichols A."/>
            <person name="Cepeda A.J."/>
            <person name="Yan W."/>
            <person name="Fan B."/>
            <person name="Jiang Y."/>
            <person name="Adhikari A."/>
            <person name="Zheng C.-J."/>
            <person name="Schuster L."/>
            <person name="Cowan T.M."/>
            <person name="Smanski M.J."/>
            <person name="Chevrette M.G."/>
            <person name="De Carvalho L.P.S."/>
            <person name="Shen B."/>
        </authorList>
    </citation>
    <scope>NUCLEOTIDE SEQUENCE [LARGE SCALE GENOMIC DNA]</scope>
    <source>
        <strain evidence="9 10">NPDC019377</strain>
    </source>
</reference>
<evidence type="ECO:0000313" key="10">
    <source>
        <dbReference type="Proteomes" id="UP001611494"/>
    </source>
</evidence>
<evidence type="ECO:0000256" key="1">
    <source>
        <dbReference type="ARBA" id="ARBA00004613"/>
    </source>
</evidence>
<dbReference type="GO" id="GO:0016787">
    <property type="term" value="F:hydrolase activity"/>
    <property type="evidence" value="ECO:0007669"/>
    <property type="project" value="UniProtKB-KW"/>
</dbReference>
<gene>
    <name evidence="9" type="ORF">ACH49Z_10695</name>
</gene>
<evidence type="ECO:0000256" key="6">
    <source>
        <dbReference type="ARBA" id="ARBA00023277"/>
    </source>
</evidence>
<evidence type="ECO:0000256" key="4">
    <source>
        <dbReference type="ARBA" id="ARBA00022729"/>
    </source>
</evidence>
<dbReference type="RefSeq" id="WP_397061719.1">
    <property type="nucleotide sequence ID" value="NZ_JBIRYL010000001.1"/>
</dbReference>
<keyword evidence="2" id="KW-0964">Secreted</keyword>
<dbReference type="InterPro" id="IPR043595">
    <property type="entry name" value="FaeB/C/D"/>
</dbReference>
<accession>A0ABW7VUQ7</accession>
<dbReference type="SUPFAM" id="SSF53474">
    <property type="entry name" value="alpha/beta-Hydrolases"/>
    <property type="match status" value="1"/>
</dbReference>
<dbReference type="Proteomes" id="UP001611494">
    <property type="component" value="Unassembled WGS sequence"/>
</dbReference>
<dbReference type="PANTHER" id="PTHR38050">
    <property type="match status" value="1"/>
</dbReference>
<dbReference type="PANTHER" id="PTHR38050:SF2">
    <property type="entry name" value="FERULOYL ESTERASE C-RELATED"/>
    <property type="match status" value="1"/>
</dbReference>
<keyword evidence="4 8" id="KW-0732">Signal</keyword>
<keyword evidence="5 9" id="KW-0378">Hydrolase</keyword>
<dbReference type="InterPro" id="IPR029058">
    <property type="entry name" value="AB_hydrolase_fold"/>
</dbReference>
<evidence type="ECO:0000256" key="5">
    <source>
        <dbReference type="ARBA" id="ARBA00022801"/>
    </source>
</evidence>
<feature type="signal peptide" evidence="8">
    <location>
        <begin position="1"/>
        <end position="26"/>
    </location>
</feature>
<organism evidence="9 10">
    <name type="scientific">Nocardia testacea</name>
    <dbReference type="NCBI Taxonomy" id="248551"/>
    <lineage>
        <taxon>Bacteria</taxon>
        <taxon>Bacillati</taxon>
        <taxon>Actinomycetota</taxon>
        <taxon>Actinomycetes</taxon>
        <taxon>Mycobacteriales</taxon>
        <taxon>Nocardiaceae</taxon>
        <taxon>Nocardia</taxon>
    </lineage>
</organism>
<dbReference type="EMBL" id="JBIRYL010000001">
    <property type="protein sequence ID" value="MFI2230308.1"/>
    <property type="molecule type" value="Genomic_DNA"/>
</dbReference>
<feature type="chain" id="PRO_5045656135" evidence="8">
    <location>
        <begin position="27"/>
        <end position="293"/>
    </location>
</feature>
<dbReference type="Pfam" id="PF10503">
    <property type="entry name" value="Esterase_PHB"/>
    <property type="match status" value="1"/>
</dbReference>
<dbReference type="InterPro" id="IPR010126">
    <property type="entry name" value="Esterase_phb"/>
</dbReference>
<evidence type="ECO:0000256" key="3">
    <source>
        <dbReference type="ARBA" id="ARBA00022651"/>
    </source>
</evidence>
<comment type="subcellular location">
    <subcellularLocation>
        <location evidence="1">Secreted</location>
    </subcellularLocation>
</comment>
<evidence type="ECO:0000256" key="2">
    <source>
        <dbReference type="ARBA" id="ARBA00022525"/>
    </source>
</evidence>
<name>A0ABW7VUQ7_9NOCA</name>
<evidence type="ECO:0000313" key="9">
    <source>
        <dbReference type="EMBL" id="MFI2230308.1"/>
    </source>
</evidence>
<dbReference type="Gene3D" id="3.40.50.1820">
    <property type="entry name" value="alpha/beta hydrolase"/>
    <property type="match status" value="1"/>
</dbReference>
<evidence type="ECO:0000256" key="7">
    <source>
        <dbReference type="ARBA" id="ARBA00023326"/>
    </source>
</evidence>
<evidence type="ECO:0000256" key="8">
    <source>
        <dbReference type="SAM" id="SignalP"/>
    </source>
</evidence>
<sequence length="293" mass="30752">MASSLSKRLGALFAASCATLSLVVSATGPAGADEKSPGGPGGPALACSTAPTTGNLKVDGFDGRYYLVHVPAGISAGGAPLVVVVHGGYSTPETIASVSGWNTIADQQKAIVVYPRGSKPESPGWGWDADEGAYDITHIQKVVSDVRAKYCVDPNRIHLSGHSNGGQMASRVACTDPDLVASGAVYAPAPPPTGCDPARAVSWGVFASANDTTVVEPLAYSHVVYWSWENRPCQNEQPDGGTDVKDSKRWDCASGTQVLWRVYNGGSHAWPTGARRTEILNRMWQLFAAHPHP</sequence>
<keyword evidence="3" id="KW-0858">Xylan degradation</keyword>